<sequence length="93" mass="11267">MRFAPLPIVQQPIKRLLSLSRTKRRTLNYMLAMHTSQEFNINILYQAISIDKPIDRQRFLFYRQELEKTIMFGRRILIKTFIVVLFEDMLLFS</sequence>
<reference evidence="1" key="1">
    <citation type="submission" date="2021-02" db="EMBL/GenBank/DDBJ databases">
        <authorList>
            <person name="Nowell W R."/>
        </authorList>
    </citation>
    <scope>NUCLEOTIDE SEQUENCE</scope>
</reference>
<dbReference type="EMBL" id="CAJOBD010006241">
    <property type="protein sequence ID" value="CAF4055768.1"/>
    <property type="molecule type" value="Genomic_DNA"/>
</dbReference>
<evidence type="ECO:0000313" key="2">
    <source>
        <dbReference type="EMBL" id="CAF4055768.1"/>
    </source>
</evidence>
<name>A0A814V1W4_9BILA</name>
<dbReference type="Proteomes" id="UP000663836">
    <property type="component" value="Unassembled WGS sequence"/>
</dbReference>
<proteinExistence type="predicted"/>
<dbReference type="AlphaFoldDB" id="A0A814V1W4"/>
<accession>A0A814V1W4</accession>
<dbReference type="Proteomes" id="UP000663864">
    <property type="component" value="Unassembled WGS sequence"/>
</dbReference>
<gene>
    <name evidence="2" type="ORF">JBS370_LOCUS29301</name>
    <name evidence="1" type="ORF">ZHD862_LOCUS21870</name>
</gene>
<evidence type="ECO:0000313" key="3">
    <source>
        <dbReference type="Proteomes" id="UP000663864"/>
    </source>
</evidence>
<comment type="caution">
    <text evidence="1">The sequence shown here is derived from an EMBL/GenBank/DDBJ whole genome shotgun (WGS) entry which is preliminary data.</text>
</comment>
<organism evidence="1 3">
    <name type="scientific">Rotaria sordida</name>
    <dbReference type="NCBI Taxonomy" id="392033"/>
    <lineage>
        <taxon>Eukaryota</taxon>
        <taxon>Metazoa</taxon>
        <taxon>Spiralia</taxon>
        <taxon>Gnathifera</taxon>
        <taxon>Rotifera</taxon>
        <taxon>Eurotatoria</taxon>
        <taxon>Bdelloidea</taxon>
        <taxon>Philodinida</taxon>
        <taxon>Philodinidae</taxon>
        <taxon>Rotaria</taxon>
    </lineage>
</organism>
<dbReference type="EMBL" id="CAJNOT010001327">
    <property type="protein sequence ID" value="CAF1183113.1"/>
    <property type="molecule type" value="Genomic_DNA"/>
</dbReference>
<protein>
    <submittedName>
        <fullName evidence="1">Uncharacterized protein</fullName>
    </submittedName>
</protein>
<evidence type="ECO:0000313" key="1">
    <source>
        <dbReference type="EMBL" id="CAF1183113.1"/>
    </source>
</evidence>